<name>A0A940ICH9_9FIRM</name>
<organism evidence="5 6">
    <name type="scientific">Candidatus Stercoripulliclostridium pullicola</name>
    <dbReference type="NCBI Taxonomy" id="2840953"/>
    <lineage>
        <taxon>Bacteria</taxon>
        <taxon>Bacillati</taxon>
        <taxon>Bacillota</taxon>
        <taxon>Clostridia</taxon>
        <taxon>Eubacteriales</taxon>
        <taxon>Candidatus Stercoripulliclostridium</taxon>
    </lineage>
</organism>
<keyword evidence="1" id="KW-0813">Transport</keyword>
<dbReference type="InterPro" id="IPR003593">
    <property type="entry name" value="AAA+_ATPase"/>
</dbReference>
<evidence type="ECO:0000256" key="2">
    <source>
        <dbReference type="ARBA" id="ARBA00022741"/>
    </source>
</evidence>
<dbReference type="InterPro" id="IPR051782">
    <property type="entry name" value="ABC_Transporter_VariousFunc"/>
</dbReference>
<dbReference type="Proteomes" id="UP000727857">
    <property type="component" value="Unassembled WGS sequence"/>
</dbReference>
<keyword evidence="3 5" id="KW-0067">ATP-binding</keyword>
<dbReference type="InterPro" id="IPR017871">
    <property type="entry name" value="ABC_transporter-like_CS"/>
</dbReference>
<dbReference type="InterPro" id="IPR027417">
    <property type="entry name" value="P-loop_NTPase"/>
</dbReference>
<comment type="caution">
    <text evidence="5">The sequence shown here is derived from an EMBL/GenBank/DDBJ whole genome shotgun (WGS) entry which is preliminary data.</text>
</comment>
<dbReference type="InterPro" id="IPR003439">
    <property type="entry name" value="ABC_transporter-like_ATP-bd"/>
</dbReference>
<dbReference type="PROSITE" id="PS50893">
    <property type="entry name" value="ABC_TRANSPORTER_2"/>
    <property type="match status" value="1"/>
</dbReference>
<dbReference type="PANTHER" id="PTHR42939:SF1">
    <property type="entry name" value="ABC TRANSPORTER ATP-BINDING PROTEIN ALBC-RELATED"/>
    <property type="match status" value="1"/>
</dbReference>
<evidence type="ECO:0000313" key="6">
    <source>
        <dbReference type="Proteomes" id="UP000727857"/>
    </source>
</evidence>
<gene>
    <name evidence="5" type="ORF">IAB16_00115</name>
</gene>
<evidence type="ECO:0000256" key="3">
    <source>
        <dbReference type="ARBA" id="ARBA00022840"/>
    </source>
</evidence>
<sequence>MLEISHLYKKYMNSERFSVEDLNLSLRPGEIFGFLGQNGAGKSTTIKCLTGIYPFNSGKITICGYDIAKDPINAKLNMGYVPDNHSVYEKLTGREYVNYTADLYKVSKRDRDERFDRYVSQFKLTKAVDNQIKSYSHGMKQKICIIAALIHNPKLWVLDEPMMGLDHQSMVEILKRMDDHCAEGNTVFFSSHNLDLVAKICDRAAIIKDGKLQDVIDLHVKGNKETLEKTFCEITATEQDHINELTLLRRN</sequence>
<dbReference type="SMART" id="SM00382">
    <property type="entry name" value="AAA"/>
    <property type="match status" value="1"/>
</dbReference>
<feature type="domain" description="ABC transporter" evidence="4">
    <location>
        <begin position="2"/>
        <end position="234"/>
    </location>
</feature>
<reference evidence="5" key="1">
    <citation type="submission" date="2020-10" db="EMBL/GenBank/DDBJ databases">
        <authorList>
            <person name="Gilroy R."/>
        </authorList>
    </citation>
    <scope>NUCLEOTIDE SEQUENCE</scope>
    <source>
        <strain evidence="5">517</strain>
    </source>
</reference>
<dbReference type="PROSITE" id="PS00211">
    <property type="entry name" value="ABC_TRANSPORTER_1"/>
    <property type="match status" value="1"/>
</dbReference>
<dbReference type="AlphaFoldDB" id="A0A940ICH9"/>
<evidence type="ECO:0000256" key="1">
    <source>
        <dbReference type="ARBA" id="ARBA00022448"/>
    </source>
</evidence>
<keyword evidence="2" id="KW-0547">Nucleotide-binding</keyword>
<evidence type="ECO:0000259" key="4">
    <source>
        <dbReference type="PROSITE" id="PS50893"/>
    </source>
</evidence>
<proteinExistence type="predicted"/>
<dbReference type="GO" id="GO:0005524">
    <property type="term" value="F:ATP binding"/>
    <property type="evidence" value="ECO:0007669"/>
    <property type="project" value="UniProtKB-KW"/>
</dbReference>
<accession>A0A940ICH9</accession>
<dbReference type="SUPFAM" id="SSF52540">
    <property type="entry name" value="P-loop containing nucleoside triphosphate hydrolases"/>
    <property type="match status" value="1"/>
</dbReference>
<dbReference type="PANTHER" id="PTHR42939">
    <property type="entry name" value="ABC TRANSPORTER ATP-BINDING PROTEIN ALBC-RELATED"/>
    <property type="match status" value="1"/>
</dbReference>
<dbReference type="Gene3D" id="3.40.50.300">
    <property type="entry name" value="P-loop containing nucleotide triphosphate hydrolases"/>
    <property type="match status" value="1"/>
</dbReference>
<dbReference type="Pfam" id="PF00005">
    <property type="entry name" value="ABC_tran"/>
    <property type="match status" value="1"/>
</dbReference>
<reference evidence="5" key="2">
    <citation type="journal article" date="2021" name="PeerJ">
        <title>Extensive microbial diversity within the chicken gut microbiome revealed by metagenomics and culture.</title>
        <authorList>
            <person name="Gilroy R."/>
            <person name="Ravi A."/>
            <person name="Getino M."/>
            <person name="Pursley I."/>
            <person name="Horton D.L."/>
            <person name="Alikhan N.F."/>
            <person name="Baker D."/>
            <person name="Gharbi K."/>
            <person name="Hall N."/>
            <person name="Watson M."/>
            <person name="Adriaenssens E.M."/>
            <person name="Foster-Nyarko E."/>
            <person name="Jarju S."/>
            <person name="Secka A."/>
            <person name="Antonio M."/>
            <person name="Oren A."/>
            <person name="Chaudhuri R.R."/>
            <person name="La Ragione R."/>
            <person name="Hildebrand F."/>
            <person name="Pallen M.J."/>
        </authorList>
    </citation>
    <scope>NUCLEOTIDE SEQUENCE</scope>
    <source>
        <strain evidence="5">517</strain>
    </source>
</reference>
<dbReference type="GO" id="GO:0016887">
    <property type="term" value="F:ATP hydrolysis activity"/>
    <property type="evidence" value="ECO:0007669"/>
    <property type="project" value="InterPro"/>
</dbReference>
<evidence type="ECO:0000313" key="5">
    <source>
        <dbReference type="EMBL" id="MBO8423415.1"/>
    </source>
</evidence>
<protein>
    <submittedName>
        <fullName evidence="5">ABC transporter ATP-binding protein</fullName>
    </submittedName>
</protein>
<dbReference type="CDD" id="cd03230">
    <property type="entry name" value="ABC_DR_subfamily_A"/>
    <property type="match status" value="1"/>
</dbReference>
<dbReference type="EMBL" id="JADINF010000003">
    <property type="protein sequence ID" value="MBO8423415.1"/>
    <property type="molecule type" value="Genomic_DNA"/>
</dbReference>